<gene>
    <name evidence="2" type="ORF">X777_12494</name>
</gene>
<feature type="region of interest" description="Disordered" evidence="1">
    <location>
        <begin position="112"/>
        <end position="143"/>
    </location>
</feature>
<feature type="compositionally biased region" description="Low complexity" evidence="1">
    <location>
        <begin position="70"/>
        <end position="80"/>
    </location>
</feature>
<feature type="compositionally biased region" description="Basic and acidic residues" evidence="1">
    <location>
        <begin position="39"/>
        <end position="69"/>
    </location>
</feature>
<evidence type="ECO:0000313" key="3">
    <source>
        <dbReference type="Proteomes" id="UP000053097"/>
    </source>
</evidence>
<evidence type="ECO:0000256" key="1">
    <source>
        <dbReference type="SAM" id="MobiDB-lite"/>
    </source>
</evidence>
<dbReference type="Proteomes" id="UP000053097">
    <property type="component" value="Unassembled WGS sequence"/>
</dbReference>
<name>A0A026W011_OOCBI</name>
<dbReference type="EMBL" id="KK107532">
    <property type="protein sequence ID" value="EZA49235.1"/>
    <property type="molecule type" value="Genomic_DNA"/>
</dbReference>
<sequence>MYKTIVRTTFLVIIVKPLLEMGNPYDAAIGCFDAARPLEEEKSNGQKKDKHEEGEIQDEATNKENRSQNEQEQIAVNEQQQQHEELTKIHESGLFKKDLHDYQSMKLCEDKADHAAAGVDEDEDEADHAGASVDEDEAEVEEI</sequence>
<keyword evidence="3" id="KW-1185">Reference proteome</keyword>
<feature type="region of interest" description="Disordered" evidence="1">
    <location>
        <begin position="39"/>
        <end position="89"/>
    </location>
</feature>
<proteinExistence type="predicted"/>
<protein>
    <submittedName>
        <fullName evidence="2">Uncharacterized protein</fullName>
    </submittedName>
</protein>
<accession>A0A026W011</accession>
<evidence type="ECO:0000313" key="2">
    <source>
        <dbReference type="EMBL" id="EZA49235.1"/>
    </source>
</evidence>
<reference evidence="2 3" key="1">
    <citation type="journal article" date="2014" name="Curr. Biol.">
        <title>The genome of the clonal raider ant Cerapachys biroi.</title>
        <authorList>
            <person name="Oxley P.R."/>
            <person name="Ji L."/>
            <person name="Fetter-Pruneda I."/>
            <person name="McKenzie S.K."/>
            <person name="Li C."/>
            <person name="Hu H."/>
            <person name="Zhang G."/>
            <person name="Kronauer D.J."/>
        </authorList>
    </citation>
    <scope>NUCLEOTIDE SEQUENCE [LARGE SCALE GENOMIC DNA]</scope>
</reference>
<organism evidence="2 3">
    <name type="scientific">Ooceraea biroi</name>
    <name type="common">Clonal raider ant</name>
    <name type="synonym">Cerapachys biroi</name>
    <dbReference type="NCBI Taxonomy" id="2015173"/>
    <lineage>
        <taxon>Eukaryota</taxon>
        <taxon>Metazoa</taxon>
        <taxon>Ecdysozoa</taxon>
        <taxon>Arthropoda</taxon>
        <taxon>Hexapoda</taxon>
        <taxon>Insecta</taxon>
        <taxon>Pterygota</taxon>
        <taxon>Neoptera</taxon>
        <taxon>Endopterygota</taxon>
        <taxon>Hymenoptera</taxon>
        <taxon>Apocrita</taxon>
        <taxon>Aculeata</taxon>
        <taxon>Formicoidea</taxon>
        <taxon>Formicidae</taxon>
        <taxon>Dorylinae</taxon>
        <taxon>Ooceraea</taxon>
    </lineage>
</organism>
<feature type="compositionally biased region" description="Acidic residues" evidence="1">
    <location>
        <begin position="133"/>
        <end position="143"/>
    </location>
</feature>
<dbReference type="AlphaFoldDB" id="A0A026W011"/>